<feature type="domain" description="PAS" evidence="25">
    <location>
        <begin position="737"/>
        <end position="789"/>
    </location>
</feature>
<keyword evidence="9 29" id="KW-0418">Kinase</keyword>
<evidence type="ECO:0000256" key="15">
    <source>
        <dbReference type="ARBA" id="ARBA00064003"/>
    </source>
</evidence>
<dbReference type="SMART" id="SM01079">
    <property type="entry name" value="CHASE"/>
    <property type="match status" value="1"/>
</dbReference>
<dbReference type="Gene3D" id="3.30.565.10">
    <property type="entry name" value="Histidine kinase-like ATPase, C-terminal domain"/>
    <property type="match status" value="1"/>
</dbReference>
<dbReference type="Gene3D" id="2.10.70.100">
    <property type="match status" value="1"/>
</dbReference>
<dbReference type="InterPro" id="IPR005467">
    <property type="entry name" value="His_kinase_dom"/>
</dbReference>
<dbReference type="InterPro" id="IPR001789">
    <property type="entry name" value="Sig_transdc_resp-reg_receiver"/>
</dbReference>
<dbReference type="EC" id="2.7.13.3" evidence="3"/>
<dbReference type="Pfam" id="PF03924">
    <property type="entry name" value="CHASE"/>
    <property type="match status" value="1"/>
</dbReference>
<dbReference type="InterPro" id="IPR011006">
    <property type="entry name" value="CheY-like_superfamily"/>
</dbReference>
<dbReference type="SMART" id="SM00091">
    <property type="entry name" value="PAS"/>
    <property type="match status" value="5"/>
</dbReference>
<dbReference type="GO" id="GO:0005524">
    <property type="term" value="F:ATP binding"/>
    <property type="evidence" value="ECO:0007669"/>
    <property type="project" value="UniProtKB-KW"/>
</dbReference>
<keyword evidence="7 22" id="KW-0812">Transmembrane</keyword>
<keyword evidence="5 19" id="KW-0597">Phosphoprotein</keyword>
<dbReference type="Gene3D" id="3.40.50.2300">
    <property type="match status" value="2"/>
</dbReference>
<dbReference type="CDD" id="cd00082">
    <property type="entry name" value="HisKA"/>
    <property type="match status" value="1"/>
</dbReference>
<accession>A0A344UMN0</accession>
<evidence type="ECO:0000256" key="6">
    <source>
        <dbReference type="ARBA" id="ARBA00022679"/>
    </source>
</evidence>
<dbReference type="FunFam" id="1.10.287.130:FF:000002">
    <property type="entry name" value="Two-component osmosensing histidine kinase"/>
    <property type="match status" value="1"/>
</dbReference>
<dbReference type="InterPro" id="IPR000014">
    <property type="entry name" value="PAS"/>
</dbReference>
<name>A0A344UMN0_9NEIS</name>
<dbReference type="SMART" id="SM00448">
    <property type="entry name" value="REC"/>
    <property type="match status" value="2"/>
</dbReference>
<protein>
    <recommendedName>
        <fullName evidence="16">Sensory/regulatory protein RpfC</fullName>
        <ecNumber evidence="3">2.7.13.3</ecNumber>
    </recommendedName>
    <alternativeName>
        <fullName evidence="17">Virulence sensor protein BvgS</fullName>
    </alternativeName>
</protein>
<dbReference type="PROSITE" id="PS50839">
    <property type="entry name" value="CHASE"/>
    <property type="match status" value="1"/>
</dbReference>
<evidence type="ECO:0000256" key="2">
    <source>
        <dbReference type="ARBA" id="ARBA00004651"/>
    </source>
</evidence>
<feature type="domain" description="PAC" evidence="26">
    <location>
        <begin position="956"/>
        <end position="1006"/>
    </location>
</feature>
<dbReference type="InterPro" id="IPR003661">
    <property type="entry name" value="HisK_dim/P_dom"/>
</dbReference>
<keyword evidence="10" id="KW-0067">ATP-binding</keyword>
<feature type="transmembrane region" description="Helical" evidence="22">
    <location>
        <begin position="308"/>
        <end position="327"/>
    </location>
</feature>
<dbReference type="NCBIfam" id="TIGR00229">
    <property type="entry name" value="sensory_box"/>
    <property type="match status" value="5"/>
</dbReference>
<keyword evidence="20" id="KW-0175">Coiled coil</keyword>
<dbReference type="PRINTS" id="PR00344">
    <property type="entry name" value="BCTRLSENSOR"/>
</dbReference>
<dbReference type="Gene3D" id="3.30.450.20">
    <property type="entry name" value="PAS domain"/>
    <property type="match status" value="5"/>
</dbReference>
<evidence type="ECO:0000256" key="9">
    <source>
        <dbReference type="ARBA" id="ARBA00022777"/>
    </source>
</evidence>
<dbReference type="EMBL" id="CP029554">
    <property type="protein sequence ID" value="AXE36528.1"/>
    <property type="molecule type" value="Genomic_DNA"/>
</dbReference>
<keyword evidence="4" id="KW-1003">Cell membrane</keyword>
<feature type="domain" description="Response regulatory" evidence="24">
    <location>
        <begin position="1263"/>
        <end position="1387"/>
    </location>
</feature>
<sequence length="1737" mass="190664">MKKPFLPAPLAALSLLLLGAVLSLVLAWEVAFENRQRVDAELRRAGRQLAQSVAARIQHYQFGLNGARGVIVSNGDAGISRARFRAYGLSQDIATEFPGSLGIGYIKRVRERDVPDFEQRARRDGAPGFTVHQLRPHAGERAVILYLEPESGNRPAIGLDIASDAARRQAAEGAMRSGMARLTEPIVLVQHPEERAQAFLLMLPVYHGGSMPASEAGRAEACFGWVYVPVRSREAFRGLLNDLPGVHVELTDVGGPAPVPFFRSGPAVSGRPAASVVASQNLFGREWRLRLDAGPGFVDSLRLPSATLVALIGLGVSAMASLLVLVIGRNRQRRRELAAAQSRLAAIVEGSVDAIISKTLSGVVTSWNFGAERIFGYEADEAIGRSLSELIVPEDKRREEADILEKIARGERISHFETTRQRRDGGLFAVSVSISPVWSDEGQVVGASKVVRDISEQRRAQEELKALNDSLEQQVAGRTAELEKARRTLQTVLDAVPSMIGYWDRQQVNRVANRAFHTWFGVDHEKLPGKRLRELLGEELYQANLSHVEAVFGGEAQTFVRQIPGPDGVVRHSLVHYLPDEVEGEVVGFYSIVHDVSELVESRGQLDAALKEKELLLATINQQLLYSVTDVDGRILEANDLFCLAHGYGRDELVGLDHRCLNAGVHPVSFWQSLWNAIASGRAWRGEICNRTRDGRLRWFDTVIVPHVGDSGRIERYVALRIDITERRLADAELARLHRLLTNVLRAASEVAIIATDVHGVISLFNSGAQRMLGYQDGEMVGQATLAHFHLRDELETRGVELSAEYERQIEGFRALVHEPEASGAETRDWTYVRKDGSKLQVSLTVTAMRDSDELVVGYLGIATDITSRLKQQRELMATRDQLQMASEVARLGVWSWSPAERRLSWNPRMFEIYGQPGELAQRGLEYRHWLERVHPDDAAGVEAELRAVTERGDLMDQVFRVVHPDGTLRYVQASARLEGSGENARVTGINLDVTEQRAYEQNLLAAKQQAEQASVVKSQFLANMSHEIRTPMNAVLGLLQLLLHTRLDDRQLDYVGKTQAAAKSLLGLLNDILDFSKMEAGKLQLEQHPFDLESLMRDLAVVLSGNTSDKDVEVLFRMDPTLPSMLRGDRLRLQQILINLAGNALKFTTQGQVVITVSERGREESGVLLHFEVSDTGIGIAPEQLARIFEGFTQAEASTTRRFGGTGLGLVISKRLIELMGGQLRVESQLGCGSRFWFEVPLGLAGEGVLAQTPAVVPRQLDILVVDDNPLAGEILVDTIATVGWRAEYADGGDEALEKVGEASAAGRRYDVVLMDWRMPGLDGVGVAEMLRQQLAHDKPPVIIMVTAFGREVLAEVADGPNPPFNDFLTKPITPQQLVDAVTRSVIGGGRTRPARAPIALKRLLGLRVLLVEDNALNRQVASELLLDEGAQVSMAEGGLSGVDQAIAAAPPFDIVIMDVQMPDIDGLEATRRIRADENCRALPILAMTANASQADRADCLAAGMSDHVGKPIDIDELVPKLLELTGRKPARQEGGQLKPAPEADDDDALIEPLSSRLRRFGDKRRVYRTALSTFRPECEDLLAAIALHRQLGAVSEQAAALHTLKGLAATMGARALSKLAAQLDKRVRAGGEVADEQVRQLSALLDESVEQLQANLPDELAEPSRGLSVRDWQTQLRDILDLLEDSNLAAIDLVDELLGWELGERQDSVLEVASCVQRLQFEQAISIVKGLLTAA</sequence>
<comment type="subunit">
    <text evidence="15">At low DSF concentrations, interacts with RpfF.</text>
</comment>
<evidence type="ECO:0000256" key="1">
    <source>
        <dbReference type="ARBA" id="ARBA00000085"/>
    </source>
</evidence>
<dbReference type="Pfam" id="PF00072">
    <property type="entry name" value="Response_reg"/>
    <property type="match status" value="2"/>
</dbReference>
<keyword evidence="12" id="KW-0902">Two-component regulatory system</keyword>
<dbReference type="InterPro" id="IPR036097">
    <property type="entry name" value="HisK_dim/P_sf"/>
</dbReference>
<dbReference type="Pfam" id="PF00512">
    <property type="entry name" value="HisKA"/>
    <property type="match status" value="1"/>
</dbReference>
<evidence type="ECO:0000256" key="3">
    <source>
        <dbReference type="ARBA" id="ARBA00012438"/>
    </source>
</evidence>
<feature type="domain" description="PAC" evidence="26">
    <location>
        <begin position="826"/>
        <end position="878"/>
    </location>
</feature>
<dbReference type="CDD" id="cd00130">
    <property type="entry name" value="PAS"/>
    <property type="match status" value="5"/>
</dbReference>
<dbReference type="Gene3D" id="1.20.120.160">
    <property type="entry name" value="HPT domain"/>
    <property type="match status" value="1"/>
</dbReference>
<keyword evidence="13 22" id="KW-0472">Membrane</keyword>
<feature type="region of interest" description="Disordered" evidence="21">
    <location>
        <begin position="1530"/>
        <end position="1550"/>
    </location>
</feature>
<dbReference type="InterPro" id="IPR013767">
    <property type="entry name" value="PAS_fold"/>
</dbReference>
<dbReference type="InterPro" id="IPR013656">
    <property type="entry name" value="PAS_4"/>
</dbReference>
<dbReference type="SUPFAM" id="SSF55874">
    <property type="entry name" value="ATPase domain of HSP90 chaperone/DNA topoisomerase II/histidine kinase"/>
    <property type="match status" value="1"/>
</dbReference>
<dbReference type="PROSITE" id="PS50109">
    <property type="entry name" value="HIS_KIN"/>
    <property type="match status" value="1"/>
</dbReference>
<dbReference type="Pfam" id="PF02518">
    <property type="entry name" value="HATPase_c"/>
    <property type="match status" value="1"/>
</dbReference>
<feature type="domain" description="Histidine kinase" evidence="23">
    <location>
        <begin position="1024"/>
        <end position="1245"/>
    </location>
</feature>
<dbReference type="PROSITE" id="PS50113">
    <property type="entry name" value="PAC"/>
    <property type="match status" value="4"/>
</dbReference>
<evidence type="ECO:0000256" key="7">
    <source>
        <dbReference type="ARBA" id="ARBA00022692"/>
    </source>
</evidence>
<dbReference type="PROSITE" id="PS50894">
    <property type="entry name" value="HPT"/>
    <property type="match status" value="1"/>
</dbReference>
<dbReference type="SUPFAM" id="SSF55785">
    <property type="entry name" value="PYP-like sensor domain (PAS domain)"/>
    <property type="match status" value="5"/>
</dbReference>
<dbReference type="PANTHER" id="PTHR45339:SF1">
    <property type="entry name" value="HYBRID SIGNAL TRANSDUCTION HISTIDINE KINASE J"/>
    <property type="match status" value="1"/>
</dbReference>
<feature type="coiled-coil region" evidence="20">
    <location>
        <begin position="454"/>
        <end position="488"/>
    </location>
</feature>
<dbReference type="InterPro" id="IPR036890">
    <property type="entry name" value="HATPase_C_sf"/>
</dbReference>
<evidence type="ECO:0000256" key="22">
    <source>
        <dbReference type="SAM" id="Phobius"/>
    </source>
</evidence>
<comment type="subcellular location">
    <subcellularLocation>
        <location evidence="2">Cell membrane</location>
        <topology evidence="2">Multi-pass membrane protein</topology>
    </subcellularLocation>
</comment>
<dbReference type="FunFam" id="3.30.565.10:FF:000010">
    <property type="entry name" value="Sensor histidine kinase RcsC"/>
    <property type="match status" value="1"/>
</dbReference>
<dbReference type="InterPro" id="IPR003594">
    <property type="entry name" value="HATPase_dom"/>
</dbReference>
<dbReference type="Pfam" id="PF08447">
    <property type="entry name" value="PAS_3"/>
    <property type="match status" value="1"/>
</dbReference>
<feature type="domain" description="HPt" evidence="28">
    <location>
        <begin position="1565"/>
        <end position="1657"/>
    </location>
</feature>
<evidence type="ECO:0000256" key="14">
    <source>
        <dbReference type="ARBA" id="ARBA00058004"/>
    </source>
</evidence>
<dbReference type="SMART" id="SM00387">
    <property type="entry name" value="HATPase_c"/>
    <property type="match status" value="1"/>
</dbReference>
<dbReference type="Pfam" id="PF13426">
    <property type="entry name" value="PAS_9"/>
    <property type="match status" value="2"/>
</dbReference>
<dbReference type="SUPFAM" id="SSF47226">
    <property type="entry name" value="Histidine-containing phosphotransfer domain, HPT domain"/>
    <property type="match status" value="1"/>
</dbReference>
<feature type="domain" description="PAC" evidence="26">
    <location>
        <begin position="414"/>
        <end position="466"/>
    </location>
</feature>
<dbReference type="CDD" id="cd16922">
    <property type="entry name" value="HATPase_EvgS-ArcB-TorS-like"/>
    <property type="match status" value="1"/>
</dbReference>
<dbReference type="InterPro" id="IPR042240">
    <property type="entry name" value="CHASE_sf"/>
</dbReference>
<dbReference type="InterPro" id="IPR001610">
    <property type="entry name" value="PAC"/>
</dbReference>
<reference evidence="29 30" key="1">
    <citation type="submission" date="2018-05" db="EMBL/GenBank/DDBJ databases">
        <title>Genome sequencing, assembly and analysis of the novel insecticidal bacterium, Chromobacterium phragmitis.</title>
        <authorList>
            <person name="Sparks M.E."/>
            <person name="Blackburn M.B."/>
            <person name="Gundersen-Rindal D.E."/>
        </authorList>
    </citation>
    <scope>NUCLEOTIDE SEQUENCE [LARGE SCALE GENOMIC DNA]</scope>
    <source>
        <strain evidence="29">IIBBL 274-1</strain>
    </source>
</reference>
<comment type="catalytic activity">
    <reaction evidence="1">
        <text>ATP + protein L-histidine = ADP + protein N-phospho-L-histidine.</text>
        <dbReference type="EC" id="2.7.13.3"/>
    </reaction>
</comment>
<evidence type="ECO:0000259" key="24">
    <source>
        <dbReference type="PROSITE" id="PS50110"/>
    </source>
</evidence>
<evidence type="ECO:0000256" key="18">
    <source>
        <dbReference type="PROSITE-ProRule" id="PRU00110"/>
    </source>
</evidence>
<gene>
    <name evidence="29" type="ORF">DK843_20900</name>
</gene>
<dbReference type="InterPro" id="IPR000700">
    <property type="entry name" value="PAS-assoc_C"/>
</dbReference>
<keyword evidence="6" id="KW-0808">Transferase</keyword>
<evidence type="ECO:0000256" key="12">
    <source>
        <dbReference type="ARBA" id="ARBA00023012"/>
    </source>
</evidence>
<evidence type="ECO:0000313" key="30">
    <source>
        <dbReference type="Proteomes" id="UP000252038"/>
    </source>
</evidence>
<dbReference type="KEGG" id="chrb:DK843_20900"/>
<dbReference type="SMART" id="SM00388">
    <property type="entry name" value="HisKA"/>
    <property type="match status" value="1"/>
</dbReference>
<dbReference type="InterPro" id="IPR013655">
    <property type="entry name" value="PAS_fold_3"/>
</dbReference>
<dbReference type="CDD" id="cd17546">
    <property type="entry name" value="REC_hyHK_CKI1_RcsC-like"/>
    <property type="match status" value="2"/>
</dbReference>
<dbReference type="PROSITE" id="PS50112">
    <property type="entry name" value="PAS"/>
    <property type="match status" value="2"/>
</dbReference>
<feature type="modified residue" description="4-aspartylphosphate" evidence="19">
    <location>
        <position position="1460"/>
    </location>
</feature>
<dbReference type="SUPFAM" id="SSF52172">
    <property type="entry name" value="CheY-like"/>
    <property type="match status" value="2"/>
</dbReference>
<evidence type="ECO:0000256" key="16">
    <source>
        <dbReference type="ARBA" id="ARBA00068150"/>
    </source>
</evidence>
<dbReference type="InterPro" id="IPR036641">
    <property type="entry name" value="HPT_dom_sf"/>
</dbReference>
<comment type="function">
    <text evidence="14">Member of the two-component regulatory system BvgS/BvgA. Phosphorylates BvgA via a four-step phosphorelay in response to environmental signals.</text>
</comment>
<dbReference type="Pfam" id="PF01627">
    <property type="entry name" value="Hpt"/>
    <property type="match status" value="1"/>
</dbReference>
<dbReference type="InterPro" id="IPR006189">
    <property type="entry name" value="CHASE_dom"/>
</dbReference>
<evidence type="ECO:0000259" key="27">
    <source>
        <dbReference type="PROSITE" id="PS50839"/>
    </source>
</evidence>
<dbReference type="SMART" id="SM00086">
    <property type="entry name" value="PAC"/>
    <property type="match status" value="5"/>
</dbReference>
<feature type="domain" description="CHASE" evidence="27">
    <location>
        <begin position="75"/>
        <end position="243"/>
    </location>
</feature>
<evidence type="ECO:0000259" key="28">
    <source>
        <dbReference type="PROSITE" id="PS50894"/>
    </source>
</evidence>
<dbReference type="GO" id="GO:0000155">
    <property type="term" value="F:phosphorelay sensor kinase activity"/>
    <property type="evidence" value="ECO:0007669"/>
    <property type="project" value="InterPro"/>
</dbReference>
<evidence type="ECO:0000256" key="19">
    <source>
        <dbReference type="PROSITE-ProRule" id="PRU00169"/>
    </source>
</evidence>
<keyword evidence="8" id="KW-0547">Nucleotide-binding</keyword>
<evidence type="ECO:0000256" key="21">
    <source>
        <dbReference type="SAM" id="MobiDB-lite"/>
    </source>
</evidence>
<evidence type="ECO:0000313" key="29">
    <source>
        <dbReference type="EMBL" id="AXE36528.1"/>
    </source>
</evidence>
<evidence type="ECO:0000256" key="20">
    <source>
        <dbReference type="SAM" id="Coils"/>
    </source>
</evidence>
<dbReference type="SUPFAM" id="SSF47384">
    <property type="entry name" value="Homodimeric domain of signal transducing histidine kinase"/>
    <property type="match status" value="1"/>
</dbReference>
<dbReference type="InterPro" id="IPR004358">
    <property type="entry name" value="Sig_transdc_His_kin-like_C"/>
</dbReference>
<dbReference type="InterPro" id="IPR008207">
    <property type="entry name" value="Sig_transdc_His_kin_Hpt_dom"/>
</dbReference>
<evidence type="ECO:0000256" key="4">
    <source>
        <dbReference type="ARBA" id="ARBA00022475"/>
    </source>
</evidence>
<dbReference type="Gene3D" id="1.10.287.130">
    <property type="match status" value="1"/>
</dbReference>
<evidence type="ECO:0000256" key="17">
    <source>
        <dbReference type="ARBA" id="ARBA00070152"/>
    </source>
</evidence>
<evidence type="ECO:0000259" key="26">
    <source>
        <dbReference type="PROSITE" id="PS50113"/>
    </source>
</evidence>
<feature type="domain" description="PAS" evidence="25">
    <location>
        <begin position="340"/>
        <end position="411"/>
    </location>
</feature>
<keyword evidence="11 22" id="KW-1133">Transmembrane helix</keyword>
<feature type="domain" description="Response regulatory" evidence="24">
    <location>
        <begin position="1409"/>
        <end position="1527"/>
    </location>
</feature>
<dbReference type="PROSITE" id="PS50110">
    <property type="entry name" value="RESPONSE_REGULATORY"/>
    <property type="match status" value="2"/>
</dbReference>
<feature type="modified residue" description="4-aspartylphosphate" evidence="19">
    <location>
        <position position="1317"/>
    </location>
</feature>
<dbReference type="InterPro" id="IPR035965">
    <property type="entry name" value="PAS-like_dom_sf"/>
</dbReference>
<dbReference type="CDD" id="cd00088">
    <property type="entry name" value="HPT"/>
    <property type="match status" value="1"/>
</dbReference>
<evidence type="ECO:0000259" key="23">
    <source>
        <dbReference type="PROSITE" id="PS50109"/>
    </source>
</evidence>
<evidence type="ECO:0000256" key="5">
    <source>
        <dbReference type="ARBA" id="ARBA00022553"/>
    </source>
</evidence>
<dbReference type="Pfam" id="PF08448">
    <property type="entry name" value="PAS_4"/>
    <property type="match status" value="1"/>
</dbReference>
<evidence type="ECO:0000256" key="11">
    <source>
        <dbReference type="ARBA" id="ARBA00022989"/>
    </source>
</evidence>
<dbReference type="GO" id="GO:0006355">
    <property type="term" value="P:regulation of DNA-templated transcription"/>
    <property type="evidence" value="ECO:0007669"/>
    <property type="project" value="InterPro"/>
</dbReference>
<dbReference type="Pfam" id="PF00989">
    <property type="entry name" value="PAS"/>
    <property type="match status" value="1"/>
</dbReference>
<dbReference type="GO" id="GO:0005886">
    <property type="term" value="C:plasma membrane"/>
    <property type="evidence" value="ECO:0007669"/>
    <property type="project" value="UniProtKB-SubCell"/>
</dbReference>
<feature type="modified residue" description="Phosphohistidine" evidence="18">
    <location>
        <position position="1604"/>
    </location>
</feature>
<organism evidence="29 30">
    <name type="scientific">Chromobacterium phragmitis</name>
    <dbReference type="NCBI Taxonomy" id="2202141"/>
    <lineage>
        <taxon>Bacteria</taxon>
        <taxon>Pseudomonadati</taxon>
        <taxon>Pseudomonadota</taxon>
        <taxon>Betaproteobacteria</taxon>
        <taxon>Neisseriales</taxon>
        <taxon>Chromobacteriaceae</taxon>
        <taxon>Chromobacterium</taxon>
    </lineage>
</organism>
<feature type="domain" description="PAC" evidence="26">
    <location>
        <begin position="682"/>
        <end position="736"/>
    </location>
</feature>
<evidence type="ECO:0000259" key="25">
    <source>
        <dbReference type="PROSITE" id="PS50112"/>
    </source>
</evidence>
<evidence type="ECO:0000256" key="10">
    <source>
        <dbReference type="ARBA" id="ARBA00022840"/>
    </source>
</evidence>
<evidence type="ECO:0000256" key="8">
    <source>
        <dbReference type="ARBA" id="ARBA00022741"/>
    </source>
</evidence>
<proteinExistence type="predicted"/>
<evidence type="ECO:0000256" key="13">
    <source>
        <dbReference type="ARBA" id="ARBA00023136"/>
    </source>
</evidence>
<dbReference type="PANTHER" id="PTHR45339">
    <property type="entry name" value="HYBRID SIGNAL TRANSDUCTION HISTIDINE KINASE J"/>
    <property type="match status" value="1"/>
</dbReference>
<dbReference type="Gene3D" id="3.30.450.350">
    <property type="entry name" value="CHASE domain"/>
    <property type="match status" value="1"/>
</dbReference>
<dbReference type="Proteomes" id="UP000252038">
    <property type="component" value="Chromosome"/>
</dbReference>